<evidence type="ECO:0000313" key="4">
    <source>
        <dbReference type="Proteomes" id="UP001162162"/>
    </source>
</evidence>
<feature type="compositionally biased region" description="Basic and acidic residues" evidence="1">
    <location>
        <begin position="51"/>
        <end position="62"/>
    </location>
</feature>
<sequence>MNHTPQERGIIVSMFLRNNRSVILAQREFRGRFRGRLAPTGQTLLRLAARLEETGSTRDSSRSGRPRSSRSVENIAAVAADLEEDPQTSTRRRATQLGISRRSLQRILVTDLNMFPYKVQTTQPRKSNQGT</sequence>
<name>A0AAV8X4A5_9CUCU</name>
<comment type="caution">
    <text evidence="3">The sequence shown here is derived from an EMBL/GenBank/DDBJ whole genome shotgun (WGS) entry which is preliminary data.</text>
</comment>
<organism evidence="3 4">
    <name type="scientific">Aromia moschata</name>
    <dbReference type="NCBI Taxonomy" id="1265417"/>
    <lineage>
        <taxon>Eukaryota</taxon>
        <taxon>Metazoa</taxon>
        <taxon>Ecdysozoa</taxon>
        <taxon>Arthropoda</taxon>
        <taxon>Hexapoda</taxon>
        <taxon>Insecta</taxon>
        <taxon>Pterygota</taxon>
        <taxon>Neoptera</taxon>
        <taxon>Endopterygota</taxon>
        <taxon>Coleoptera</taxon>
        <taxon>Polyphaga</taxon>
        <taxon>Cucujiformia</taxon>
        <taxon>Chrysomeloidea</taxon>
        <taxon>Cerambycidae</taxon>
        <taxon>Cerambycinae</taxon>
        <taxon>Callichromatini</taxon>
        <taxon>Aromia</taxon>
    </lineage>
</organism>
<dbReference type="PANTHER" id="PTHR47326">
    <property type="entry name" value="TRANSPOSABLE ELEMENT TC3 TRANSPOSASE-LIKE PROTEIN"/>
    <property type="match status" value="1"/>
</dbReference>
<protein>
    <recommendedName>
        <fullName evidence="2">DUF4817 domain-containing protein</fullName>
    </recommendedName>
</protein>
<dbReference type="InterPro" id="IPR032135">
    <property type="entry name" value="DUF4817"/>
</dbReference>
<dbReference type="PANTHER" id="PTHR47326:SF1">
    <property type="entry name" value="HTH PSQ-TYPE DOMAIN-CONTAINING PROTEIN"/>
    <property type="match status" value="1"/>
</dbReference>
<feature type="domain" description="DUF4817" evidence="2">
    <location>
        <begin position="7"/>
        <end position="57"/>
    </location>
</feature>
<gene>
    <name evidence="3" type="ORF">NQ318_002768</name>
</gene>
<dbReference type="EMBL" id="JAPWTK010001190">
    <property type="protein sequence ID" value="KAJ8933605.1"/>
    <property type="molecule type" value="Genomic_DNA"/>
</dbReference>
<proteinExistence type="predicted"/>
<accession>A0AAV8X4A5</accession>
<dbReference type="Proteomes" id="UP001162162">
    <property type="component" value="Unassembled WGS sequence"/>
</dbReference>
<keyword evidence="4" id="KW-1185">Reference proteome</keyword>
<evidence type="ECO:0000313" key="3">
    <source>
        <dbReference type="EMBL" id="KAJ8933605.1"/>
    </source>
</evidence>
<reference evidence="3" key="1">
    <citation type="journal article" date="2023" name="Insect Mol. Biol.">
        <title>Genome sequencing provides insights into the evolution of gene families encoding plant cell wall-degrading enzymes in longhorned beetles.</title>
        <authorList>
            <person name="Shin N.R."/>
            <person name="Okamura Y."/>
            <person name="Kirsch R."/>
            <person name="Pauchet Y."/>
        </authorList>
    </citation>
    <scope>NUCLEOTIDE SEQUENCE</scope>
    <source>
        <strain evidence="3">AMC_N1</strain>
    </source>
</reference>
<evidence type="ECO:0000259" key="2">
    <source>
        <dbReference type="Pfam" id="PF16087"/>
    </source>
</evidence>
<evidence type="ECO:0000256" key="1">
    <source>
        <dbReference type="SAM" id="MobiDB-lite"/>
    </source>
</evidence>
<dbReference type="AlphaFoldDB" id="A0AAV8X4A5"/>
<feature type="region of interest" description="Disordered" evidence="1">
    <location>
        <begin position="51"/>
        <end position="97"/>
    </location>
</feature>
<dbReference type="Pfam" id="PF16087">
    <property type="entry name" value="DUF4817"/>
    <property type="match status" value="1"/>
</dbReference>